<dbReference type="GO" id="GO:0000398">
    <property type="term" value="P:mRNA splicing, via spliceosome"/>
    <property type="evidence" value="ECO:0007669"/>
    <property type="project" value="TreeGrafter"/>
</dbReference>
<sequence length="158" mass="17993">MEGLIQIHGIHIGKTSERMQEFGCPKVKAREAKTLSRDNRKTLTTPFLSNIGYETTEHKLRQEFEAFGLVKTVRLVHDKKTKKPSGYAFVDYAHSGDFKSAYKQTDGIKVDDRRVDVDVECGRTVHNWYPCRLDDGLGTTRLGLVGPHSIRHKHHHPA</sequence>
<comment type="subcellular location">
    <subcellularLocation>
        <location evidence="1">Nucleus speckle</location>
    </subcellularLocation>
    <subcellularLocation>
        <location evidence="2">Nucleus</location>
        <location evidence="2">Nucleoplasm</location>
    </subcellularLocation>
</comment>
<dbReference type="InterPro" id="IPR000504">
    <property type="entry name" value="RRM_dom"/>
</dbReference>
<dbReference type="FunFam" id="3.30.70.330:FF:001585">
    <property type="entry name" value="U1 small nuclear ribonucleoprotein 70 kDa"/>
    <property type="match status" value="1"/>
</dbReference>
<evidence type="ECO:0000313" key="10">
    <source>
        <dbReference type="Proteomes" id="UP000824469"/>
    </source>
</evidence>
<keyword evidence="5" id="KW-0539">Nucleus</keyword>
<dbReference type="Pfam" id="PF00076">
    <property type="entry name" value="RRM_1"/>
    <property type="match status" value="1"/>
</dbReference>
<evidence type="ECO:0000256" key="5">
    <source>
        <dbReference type="ARBA" id="ARBA00023242"/>
    </source>
</evidence>
<dbReference type="SMART" id="SM00360">
    <property type="entry name" value="RRM"/>
    <property type="match status" value="1"/>
</dbReference>
<evidence type="ECO:0000256" key="4">
    <source>
        <dbReference type="ARBA" id="ARBA00022884"/>
    </source>
</evidence>
<dbReference type="GO" id="GO:0071011">
    <property type="term" value="C:precatalytic spliceosome"/>
    <property type="evidence" value="ECO:0007669"/>
    <property type="project" value="TreeGrafter"/>
</dbReference>
<dbReference type="GO" id="GO:0016607">
    <property type="term" value="C:nuclear speck"/>
    <property type="evidence" value="ECO:0007669"/>
    <property type="project" value="UniProtKB-SubCell"/>
</dbReference>
<dbReference type="GO" id="GO:0030619">
    <property type="term" value="F:U1 snRNA binding"/>
    <property type="evidence" value="ECO:0007669"/>
    <property type="project" value="TreeGrafter"/>
</dbReference>
<dbReference type="PROSITE" id="PS50102">
    <property type="entry name" value="RRM"/>
    <property type="match status" value="1"/>
</dbReference>
<dbReference type="GO" id="GO:0003729">
    <property type="term" value="F:mRNA binding"/>
    <property type="evidence" value="ECO:0007669"/>
    <property type="project" value="TreeGrafter"/>
</dbReference>
<accession>A0AA38CQ15</accession>
<dbReference type="SUPFAM" id="SSF54928">
    <property type="entry name" value="RNA-binding domain, RBD"/>
    <property type="match status" value="1"/>
</dbReference>
<gene>
    <name evidence="9" type="ORF">KI387_012622</name>
</gene>
<dbReference type="AlphaFoldDB" id="A0AA38CQ15"/>
<dbReference type="GO" id="GO:0071004">
    <property type="term" value="C:U2-type prespliceosome"/>
    <property type="evidence" value="ECO:0007669"/>
    <property type="project" value="TreeGrafter"/>
</dbReference>
<keyword evidence="10" id="KW-1185">Reference proteome</keyword>
<evidence type="ECO:0000256" key="3">
    <source>
        <dbReference type="ARBA" id="ARBA00016996"/>
    </source>
</evidence>
<evidence type="ECO:0000256" key="7">
    <source>
        <dbReference type="PROSITE-ProRule" id="PRU00176"/>
    </source>
</evidence>
<dbReference type="PANTHER" id="PTHR13952">
    <property type="entry name" value="U1 SMALL NUCLEAR RIBONUCLEOPROTEIN 70 KD"/>
    <property type="match status" value="1"/>
</dbReference>
<evidence type="ECO:0000313" key="9">
    <source>
        <dbReference type="EMBL" id="KAH9301039.1"/>
    </source>
</evidence>
<dbReference type="PANTHER" id="PTHR13952:SF5">
    <property type="entry name" value="U1 SMALL NUCLEAR RIBONUCLEOPROTEIN 70 KDA"/>
    <property type="match status" value="1"/>
</dbReference>
<comment type="caution">
    <text evidence="9">The sequence shown here is derived from an EMBL/GenBank/DDBJ whole genome shotgun (WGS) entry which is preliminary data.</text>
</comment>
<keyword evidence="6" id="KW-0687">Ribonucleoprotein</keyword>
<name>A0AA38CQ15_TAXCH</name>
<dbReference type="InterPro" id="IPR012677">
    <property type="entry name" value="Nucleotide-bd_a/b_plait_sf"/>
</dbReference>
<evidence type="ECO:0000256" key="2">
    <source>
        <dbReference type="ARBA" id="ARBA00004642"/>
    </source>
</evidence>
<evidence type="ECO:0000256" key="1">
    <source>
        <dbReference type="ARBA" id="ARBA00004324"/>
    </source>
</evidence>
<feature type="domain" description="RRM" evidence="8">
    <location>
        <begin position="44"/>
        <end position="122"/>
    </location>
</feature>
<dbReference type="InterPro" id="IPR035979">
    <property type="entry name" value="RBD_domain_sf"/>
</dbReference>
<organism evidence="9 10">
    <name type="scientific">Taxus chinensis</name>
    <name type="common">Chinese yew</name>
    <name type="synonym">Taxus wallichiana var. chinensis</name>
    <dbReference type="NCBI Taxonomy" id="29808"/>
    <lineage>
        <taxon>Eukaryota</taxon>
        <taxon>Viridiplantae</taxon>
        <taxon>Streptophyta</taxon>
        <taxon>Embryophyta</taxon>
        <taxon>Tracheophyta</taxon>
        <taxon>Spermatophyta</taxon>
        <taxon>Pinopsida</taxon>
        <taxon>Pinidae</taxon>
        <taxon>Conifers II</taxon>
        <taxon>Cupressales</taxon>
        <taxon>Taxaceae</taxon>
        <taxon>Taxus</taxon>
    </lineage>
</organism>
<evidence type="ECO:0000259" key="8">
    <source>
        <dbReference type="PROSITE" id="PS50102"/>
    </source>
</evidence>
<dbReference type="InterPro" id="IPR051183">
    <property type="entry name" value="U1_U11-U12_snRNP_70-35kDa"/>
</dbReference>
<dbReference type="GO" id="GO:0005685">
    <property type="term" value="C:U1 snRNP"/>
    <property type="evidence" value="ECO:0007669"/>
    <property type="project" value="TreeGrafter"/>
</dbReference>
<keyword evidence="4 7" id="KW-0694">RNA-binding</keyword>
<dbReference type="Gene3D" id="3.30.70.330">
    <property type="match status" value="1"/>
</dbReference>
<proteinExistence type="predicted"/>
<dbReference type="Proteomes" id="UP000824469">
    <property type="component" value="Unassembled WGS sequence"/>
</dbReference>
<dbReference type="EMBL" id="JAHRHJ020000009">
    <property type="protein sequence ID" value="KAH9301039.1"/>
    <property type="molecule type" value="Genomic_DNA"/>
</dbReference>
<reference evidence="9 10" key="1">
    <citation type="journal article" date="2021" name="Nat. Plants">
        <title>The Taxus genome provides insights into paclitaxel biosynthesis.</title>
        <authorList>
            <person name="Xiong X."/>
            <person name="Gou J."/>
            <person name="Liao Q."/>
            <person name="Li Y."/>
            <person name="Zhou Q."/>
            <person name="Bi G."/>
            <person name="Li C."/>
            <person name="Du R."/>
            <person name="Wang X."/>
            <person name="Sun T."/>
            <person name="Guo L."/>
            <person name="Liang H."/>
            <person name="Lu P."/>
            <person name="Wu Y."/>
            <person name="Zhang Z."/>
            <person name="Ro D.K."/>
            <person name="Shang Y."/>
            <person name="Huang S."/>
            <person name="Yan J."/>
        </authorList>
    </citation>
    <scope>NUCLEOTIDE SEQUENCE [LARGE SCALE GENOMIC DNA]</scope>
    <source>
        <strain evidence="9">Ta-2019</strain>
    </source>
</reference>
<evidence type="ECO:0000256" key="6">
    <source>
        <dbReference type="ARBA" id="ARBA00023274"/>
    </source>
</evidence>
<protein>
    <recommendedName>
        <fullName evidence="3">U1 small nuclear ribonucleoprotein 70 kDa</fullName>
    </recommendedName>
</protein>